<comment type="caution">
    <text evidence="2">The sequence shown here is derived from an EMBL/GenBank/DDBJ whole genome shotgun (WGS) entry which is preliminary data.</text>
</comment>
<evidence type="ECO:0000259" key="1">
    <source>
        <dbReference type="Pfam" id="PF13976"/>
    </source>
</evidence>
<sequence>MSWSNLFLRYHLTMPPKLRKMLISKHHDDAVNVGCLMLVTMDSKLQKQHEYMGAYDMIVHLKQLYQEQARHERFEISKALFSGKPKAKVADDDYCFHYGNTGHWKRNCKVYLEELKKKKGNTSVYNVETKRFKSNDSNSTYLWHCRLGHISESRISRLHKNGLLDSFDLESIETYEPCLMGKMTKAPFTGKGE</sequence>
<protein>
    <recommendedName>
        <fullName evidence="1">GAG-pre-integrase domain-containing protein</fullName>
    </recommendedName>
</protein>
<dbReference type="Gene3D" id="4.10.60.10">
    <property type="entry name" value="Zinc finger, CCHC-type"/>
    <property type="match status" value="1"/>
</dbReference>
<evidence type="ECO:0000313" key="3">
    <source>
        <dbReference type="Proteomes" id="UP000233551"/>
    </source>
</evidence>
<dbReference type="AlphaFoldDB" id="A0A2I0IQE4"/>
<dbReference type="GO" id="GO:0003676">
    <property type="term" value="F:nucleic acid binding"/>
    <property type="evidence" value="ECO:0007669"/>
    <property type="project" value="InterPro"/>
</dbReference>
<dbReference type="GO" id="GO:0008270">
    <property type="term" value="F:zinc ion binding"/>
    <property type="evidence" value="ECO:0007669"/>
    <property type="project" value="InterPro"/>
</dbReference>
<gene>
    <name evidence="2" type="ORF">CRG98_033391</name>
</gene>
<proteinExistence type="predicted"/>
<feature type="domain" description="GAG-pre-integrase" evidence="1">
    <location>
        <begin position="133"/>
        <end position="183"/>
    </location>
</feature>
<name>A0A2I0IQE4_PUNGR</name>
<organism evidence="2 3">
    <name type="scientific">Punica granatum</name>
    <name type="common">Pomegranate</name>
    <dbReference type="NCBI Taxonomy" id="22663"/>
    <lineage>
        <taxon>Eukaryota</taxon>
        <taxon>Viridiplantae</taxon>
        <taxon>Streptophyta</taxon>
        <taxon>Embryophyta</taxon>
        <taxon>Tracheophyta</taxon>
        <taxon>Spermatophyta</taxon>
        <taxon>Magnoliopsida</taxon>
        <taxon>eudicotyledons</taxon>
        <taxon>Gunneridae</taxon>
        <taxon>Pentapetalae</taxon>
        <taxon>rosids</taxon>
        <taxon>malvids</taxon>
        <taxon>Myrtales</taxon>
        <taxon>Lythraceae</taxon>
        <taxon>Punica</taxon>
    </lineage>
</organism>
<reference evidence="2 3" key="1">
    <citation type="submission" date="2017-11" db="EMBL/GenBank/DDBJ databases">
        <title>De-novo sequencing of pomegranate (Punica granatum L.) genome.</title>
        <authorList>
            <person name="Akparov Z."/>
            <person name="Amiraslanov A."/>
            <person name="Hajiyeva S."/>
            <person name="Abbasov M."/>
            <person name="Kaur K."/>
            <person name="Hamwieh A."/>
            <person name="Solovyev V."/>
            <person name="Salamov A."/>
            <person name="Braich B."/>
            <person name="Kosarev P."/>
            <person name="Mahmoud A."/>
            <person name="Hajiyev E."/>
            <person name="Babayeva S."/>
            <person name="Izzatullayeva V."/>
            <person name="Mammadov A."/>
            <person name="Mammadov A."/>
            <person name="Sharifova S."/>
            <person name="Ojaghi J."/>
            <person name="Eynullazada K."/>
            <person name="Bayramov B."/>
            <person name="Abdulazimova A."/>
            <person name="Shahmuradov I."/>
        </authorList>
    </citation>
    <scope>NUCLEOTIDE SEQUENCE [LARGE SCALE GENOMIC DNA]</scope>
    <source>
        <strain evidence="3">cv. AG2017</strain>
        <tissue evidence="2">Leaf</tissue>
    </source>
</reference>
<evidence type="ECO:0000313" key="2">
    <source>
        <dbReference type="EMBL" id="PKI46219.1"/>
    </source>
</evidence>
<dbReference type="InterPro" id="IPR036875">
    <property type="entry name" value="Znf_CCHC_sf"/>
</dbReference>
<dbReference type="InterPro" id="IPR025724">
    <property type="entry name" value="GAG-pre-integrase_dom"/>
</dbReference>
<keyword evidence="3" id="KW-1185">Reference proteome</keyword>
<accession>A0A2I0IQE4</accession>
<dbReference type="Pfam" id="PF13976">
    <property type="entry name" value="gag_pre-integrs"/>
    <property type="match status" value="1"/>
</dbReference>
<dbReference type="SUPFAM" id="SSF57756">
    <property type="entry name" value="Retrovirus zinc finger-like domains"/>
    <property type="match status" value="1"/>
</dbReference>
<dbReference type="EMBL" id="PGOL01002661">
    <property type="protein sequence ID" value="PKI46219.1"/>
    <property type="molecule type" value="Genomic_DNA"/>
</dbReference>
<dbReference type="Proteomes" id="UP000233551">
    <property type="component" value="Unassembled WGS sequence"/>
</dbReference>